<dbReference type="InterPro" id="IPR051806">
    <property type="entry name" value="HAD-like_SPP"/>
</dbReference>
<dbReference type="InterPro" id="IPR023198">
    <property type="entry name" value="PGP-like_dom2"/>
</dbReference>
<evidence type="ECO:0000313" key="1">
    <source>
        <dbReference type="EMBL" id="GJG59400.1"/>
    </source>
</evidence>
<dbReference type="AlphaFoldDB" id="A0A9R1CYT6"/>
<dbReference type="NCBIfam" id="TIGR01509">
    <property type="entry name" value="HAD-SF-IA-v3"/>
    <property type="match status" value="1"/>
</dbReference>
<dbReference type="Pfam" id="PF00702">
    <property type="entry name" value="Hydrolase"/>
    <property type="match status" value="1"/>
</dbReference>
<dbReference type="GeneID" id="72466558"/>
<organism evidence="1 2">
    <name type="scientific">Prevotella lacticifex</name>
    <dbReference type="NCBI Taxonomy" id="2854755"/>
    <lineage>
        <taxon>Bacteria</taxon>
        <taxon>Pseudomonadati</taxon>
        <taxon>Bacteroidota</taxon>
        <taxon>Bacteroidia</taxon>
        <taxon>Bacteroidales</taxon>
        <taxon>Prevotellaceae</taxon>
        <taxon>Prevotella</taxon>
    </lineage>
</organism>
<comment type="caution">
    <text evidence="1">The sequence shown here is derived from an EMBL/GenBank/DDBJ whole genome shotgun (WGS) entry which is preliminary data.</text>
</comment>
<dbReference type="RefSeq" id="WP_223925563.1">
    <property type="nucleotide sequence ID" value="NZ_BPTU01000001.1"/>
</dbReference>
<proteinExistence type="predicted"/>
<dbReference type="CDD" id="cd07505">
    <property type="entry name" value="HAD_BPGM-like"/>
    <property type="match status" value="1"/>
</dbReference>
<dbReference type="InterPro" id="IPR036412">
    <property type="entry name" value="HAD-like_sf"/>
</dbReference>
<dbReference type="PANTHER" id="PTHR43481:SF4">
    <property type="entry name" value="GLYCEROL-1-PHOSPHATE PHOSPHOHYDROLASE 1-RELATED"/>
    <property type="match status" value="1"/>
</dbReference>
<name>A0A9R1CYT6_9BACT</name>
<dbReference type="SFLD" id="SFLDG01129">
    <property type="entry name" value="C1.5:_HAD__Beta-PGM__Phosphata"/>
    <property type="match status" value="1"/>
</dbReference>
<evidence type="ECO:0000313" key="2">
    <source>
        <dbReference type="Proteomes" id="UP000825483"/>
    </source>
</evidence>
<dbReference type="PANTHER" id="PTHR43481">
    <property type="entry name" value="FRUCTOSE-1-PHOSPHATE PHOSPHATASE"/>
    <property type="match status" value="1"/>
</dbReference>
<dbReference type="InterPro" id="IPR023214">
    <property type="entry name" value="HAD_sf"/>
</dbReference>
<accession>A0A9R1CYT6</accession>
<reference evidence="1" key="1">
    <citation type="journal article" date="2022" name="Int. J. Syst. Evol. Microbiol.">
        <title>Prevotella lacticifex sp. nov., isolated from the rumen of cows.</title>
        <authorList>
            <person name="Shinkai T."/>
            <person name="Ikeyama N."/>
            <person name="Kumagai M."/>
            <person name="Ohmori H."/>
            <person name="Sakamoto M."/>
            <person name="Ohkuma M."/>
            <person name="Mitsumori M."/>
        </authorList>
    </citation>
    <scope>NUCLEOTIDE SEQUENCE</scope>
    <source>
        <strain evidence="1">R5076</strain>
    </source>
</reference>
<keyword evidence="2" id="KW-1185">Reference proteome</keyword>
<dbReference type="GO" id="GO:0050308">
    <property type="term" value="F:sugar-phosphatase activity"/>
    <property type="evidence" value="ECO:0007669"/>
    <property type="project" value="TreeGrafter"/>
</dbReference>
<gene>
    <name evidence="1" type="ORF">PRLR5076_22510</name>
</gene>
<dbReference type="Gene3D" id="3.40.50.1000">
    <property type="entry name" value="HAD superfamily/HAD-like"/>
    <property type="match status" value="1"/>
</dbReference>
<dbReference type="SUPFAM" id="SSF56784">
    <property type="entry name" value="HAD-like"/>
    <property type="match status" value="1"/>
</dbReference>
<sequence>MKAALFDLDGVVFDTEPQYTIFWGGIFREYNPGNDGLEEKIKGSTLVEIYEKYFADRPDVQESITQRLNDFETHMQFNYVPCFVDYVLQLRAAGVKTAIVTSSNRDKMNALYRQRPEVKDYFDAILTSEDFRESKPSPDCYLTAAARFGFAATECTVFEDSFNGLKAGRASGAYVIGLATTNSADAIAPYCDRVIADYKPLLKKG</sequence>
<dbReference type="SFLD" id="SFLDS00003">
    <property type="entry name" value="Haloacid_Dehalogenase"/>
    <property type="match status" value="1"/>
</dbReference>
<dbReference type="Gene3D" id="1.10.150.240">
    <property type="entry name" value="Putative phosphatase, domain 2"/>
    <property type="match status" value="1"/>
</dbReference>
<dbReference type="PRINTS" id="PR00413">
    <property type="entry name" value="HADHALOGNASE"/>
</dbReference>
<protein>
    <submittedName>
        <fullName evidence="1">Phosphatase</fullName>
    </submittedName>
</protein>
<dbReference type="InterPro" id="IPR006439">
    <property type="entry name" value="HAD-SF_hydro_IA"/>
</dbReference>
<dbReference type="Proteomes" id="UP000825483">
    <property type="component" value="Unassembled WGS sequence"/>
</dbReference>
<dbReference type="EMBL" id="BPUB01000002">
    <property type="protein sequence ID" value="GJG59400.1"/>
    <property type="molecule type" value="Genomic_DNA"/>
</dbReference>